<reference evidence="1" key="1">
    <citation type="submission" date="2018-05" db="EMBL/GenBank/DDBJ databases">
        <authorList>
            <person name="Lanie J.A."/>
            <person name="Ng W.-L."/>
            <person name="Kazmierczak K.M."/>
            <person name="Andrzejewski T.M."/>
            <person name="Davidsen T.M."/>
            <person name="Wayne K.J."/>
            <person name="Tettelin H."/>
            <person name="Glass J.I."/>
            <person name="Rusch D."/>
            <person name="Podicherti R."/>
            <person name="Tsui H.-C.T."/>
            <person name="Winkler M.E."/>
        </authorList>
    </citation>
    <scope>NUCLEOTIDE SEQUENCE</scope>
</reference>
<dbReference type="EMBL" id="UINC01039243">
    <property type="protein sequence ID" value="SVB37451.1"/>
    <property type="molecule type" value="Genomic_DNA"/>
</dbReference>
<organism evidence="1">
    <name type="scientific">marine metagenome</name>
    <dbReference type="NCBI Taxonomy" id="408172"/>
    <lineage>
        <taxon>unclassified sequences</taxon>
        <taxon>metagenomes</taxon>
        <taxon>ecological metagenomes</taxon>
    </lineage>
</organism>
<gene>
    <name evidence="1" type="ORF">METZ01_LOCUS190305</name>
</gene>
<name>A0A382DID2_9ZZZZ</name>
<feature type="non-terminal residue" evidence="1">
    <location>
        <position position="1"/>
    </location>
</feature>
<sequence>ISDAVKEMENSLKSEDYLDEEKLLKQERALTLIFDCDRKNTKRYQYFRHPKSKIGTVFLDTYWDSLGL</sequence>
<proteinExistence type="predicted"/>
<accession>A0A382DID2</accession>
<dbReference type="AlphaFoldDB" id="A0A382DID2"/>
<evidence type="ECO:0000313" key="1">
    <source>
        <dbReference type="EMBL" id="SVB37451.1"/>
    </source>
</evidence>
<protein>
    <submittedName>
        <fullName evidence="1">Uncharacterized protein</fullName>
    </submittedName>
</protein>